<evidence type="ECO:0000259" key="1">
    <source>
        <dbReference type="Pfam" id="PF24626"/>
    </source>
</evidence>
<comment type="caution">
    <text evidence="2">The sequence shown here is derived from an EMBL/GenBank/DDBJ whole genome shotgun (WGS) entry which is preliminary data.</text>
</comment>
<proteinExistence type="predicted"/>
<dbReference type="AlphaFoldDB" id="A0A1J6KD38"/>
<sequence length="182" mass="21204">SAIEEVDRSLLTREFKLQLLKHHLQRAQQRMTAQANKHRSDRQFKVGDWVYLKIQPYRQVTLSSSHFSKLSTKYYGSYQILQKIGPVAYQLSLPPQLLLHPTFHVSQLKLCQNLPTNISHPPVLDISSPYCPNPLKIFDRRMVQKGNKAVTQVLIQWDQLSPEQATLEDYHSLRVRFPSFLP</sequence>
<dbReference type="Proteomes" id="UP000187609">
    <property type="component" value="Unassembled WGS sequence"/>
</dbReference>
<dbReference type="InterPro" id="IPR056924">
    <property type="entry name" value="SH3_Tf2-1"/>
</dbReference>
<dbReference type="Gramene" id="OIT19855">
    <property type="protein sequence ID" value="OIT19855"/>
    <property type="gene ID" value="A4A49_55317"/>
</dbReference>
<dbReference type="PANTHER" id="PTHR46148">
    <property type="entry name" value="CHROMO DOMAIN-CONTAINING PROTEIN"/>
    <property type="match status" value="1"/>
</dbReference>
<dbReference type="EMBL" id="MJEQ01006112">
    <property type="protein sequence ID" value="OIT19855.1"/>
    <property type="molecule type" value="Genomic_DNA"/>
</dbReference>
<keyword evidence="3" id="KW-1185">Reference proteome</keyword>
<dbReference type="InterPro" id="IPR016197">
    <property type="entry name" value="Chromo-like_dom_sf"/>
</dbReference>
<dbReference type="PANTHER" id="PTHR46148:SF55">
    <property type="match status" value="1"/>
</dbReference>
<organism evidence="2 3">
    <name type="scientific">Nicotiana attenuata</name>
    <name type="common">Coyote tobacco</name>
    <dbReference type="NCBI Taxonomy" id="49451"/>
    <lineage>
        <taxon>Eukaryota</taxon>
        <taxon>Viridiplantae</taxon>
        <taxon>Streptophyta</taxon>
        <taxon>Embryophyta</taxon>
        <taxon>Tracheophyta</taxon>
        <taxon>Spermatophyta</taxon>
        <taxon>Magnoliopsida</taxon>
        <taxon>eudicotyledons</taxon>
        <taxon>Gunneridae</taxon>
        <taxon>Pentapetalae</taxon>
        <taxon>asterids</taxon>
        <taxon>lamiids</taxon>
        <taxon>Solanales</taxon>
        <taxon>Solanaceae</taxon>
        <taxon>Nicotianoideae</taxon>
        <taxon>Nicotianeae</taxon>
        <taxon>Nicotiana</taxon>
    </lineage>
</organism>
<protein>
    <recommendedName>
        <fullName evidence="1">Tf2-1-like SH3-like domain-containing protein</fullName>
    </recommendedName>
</protein>
<dbReference type="OMA" id="WGQAASK"/>
<evidence type="ECO:0000313" key="3">
    <source>
        <dbReference type="Proteomes" id="UP000187609"/>
    </source>
</evidence>
<evidence type="ECO:0000313" key="2">
    <source>
        <dbReference type="EMBL" id="OIT19855.1"/>
    </source>
</evidence>
<accession>A0A1J6KD38</accession>
<dbReference type="Pfam" id="PF24626">
    <property type="entry name" value="SH3_Tf2-1"/>
    <property type="match status" value="1"/>
</dbReference>
<feature type="non-terminal residue" evidence="2">
    <location>
        <position position="1"/>
    </location>
</feature>
<feature type="domain" description="Tf2-1-like SH3-like" evidence="1">
    <location>
        <begin position="47"/>
        <end position="111"/>
    </location>
</feature>
<dbReference type="SUPFAM" id="SSF54160">
    <property type="entry name" value="Chromo domain-like"/>
    <property type="match status" value="1"/>
</dbReference>
<gene>
    <name evidence="2" type="ORF">A4A49_55317</name>
</gene>
<reference evidence="2" key="1">
    <citation type="submission" date="2016-11" db="EMBL/GenBank/DDBJ databases">
        <title>The genome of Nicotiana attenuata.</title>
        <authorList>
            <person name="Xu S."/>
            <person name="Brockmoeller T."/>
            <person name="Gaquerel E."/>
            <person name="Navarro A."/>
            <person name="Kuhl H."/>
            <person name="Gase K."/>
            <person name="Ling Z."/>
            <person name="Zhou W."/>
            <person name="Kreitzer C."/>
            <person name="Stanke M."/>
            <person name="Tang H."/>
            <person name="Lyons E."/>
            <person name="Pandey P."/>
            <person name="Pandey S.P."/>
            <person name="Timmermann B."/>
            <person name="Baldwin I.T."/>
        </authorList>
    </citation>
    <scope>NUCLEOTIDE SEQUENCE [LARGE SCALE GENOMIC DNA]</scope>
    <source>
        <strain evidence="2">UT</strain>
    </source>
</reference>
<name>A0A1J6KD38_NICAT</name>